<gene>
    <name evidence="1" type="ORF">K491DRAFT_282020</name>
</gene>
<sequence>MRFRFGQSQPQVLKFSRIPLSCLVIIIGCSKSCLSWISRRSLTLHMVEYSKLFARQDQQVLTLDGMSHDPSRPQLWPEGGAPTALRCCATSLPQVPTRISPLPNKV</sequence>
<dbReference type="EMBL" id="MU004290">
    <property type="protein sequence ID" value="KAF2662180.1"/>
    <property type="molecule type" value="Genomic_DNA"/>
</dbReference>
<proteinExistence type="predicted"/>
<evidence type="ECO:0000313" key="1">
    <source>
        <dbReference type="EMBL" id="KAF2662180.1"/>
    </source>
</evidence>
<organism evidence="1 2">
    <name type="scientific">Lophiostoma macrostomum CBS 122681</name>
    <dbReference type="NCBI Taxonomy" id="1314788"/>
    <lineage>
        <taxon>Eukaryota</taxon>
        <taxon>Fungi</taxon>
        <taxon>Dikarya</taxon>
        <taxon>Ascomycota</taxon>
        <taxon>Pezizomycotina</taxon>
        <taxon>Dothideomycetes</taxon>
        <taxon>Pleosporomycetidae</taxon>
        <taxon>Pleosporales</taxon>
        <taxon>Lophiostomataceae</taxon>
        <taxon>Lophiostoma</taxon>
    </lineage>
</organism>
<reference evidence="1" key="1">
    <citation type="journal article" date="2020" name="Stud. Mycol.">
        <title>101 Dothideomycetes genomes: a test case for predicting lifestyles and emergence of pathogens.</title>
        <authorList>
            <person name="Haridas S."/>
            <person name="Albert R."/>
            <person name="Binder M."/>
            <person name="Bloem J."/>
            <person name="Labutti K."/>
            <person name="Salamov A."/>
            <person name="Andreopoulos B."/>
            <person name="Baker S."/>
            <person name="Barry K."/>
            <person name="Bills G."/>
            <person name="Bluhm B."/>
            <person name="Cannon C."/>
            <person name="Castanera R."/>
            <person name="Culley D."/>
            <person name="Daum C."/>
            <person name="Ezra D."/>
            <person name="Gonzalez J."/>
            <person name="Henrissat B."/>
            <person name="Kuo A."/>
            <person name="Liang C."/>
            <person name="Lipzen A."/>
            <person name="Lutzoni F."/>
            <person name="Magnuson J."/>
            <person name="Mondo S."/>
            <person name="Nolan M."/>
            <person name="Ohm R."/>
            <person name="Pangilinan J."/>
            <person name="Park H.-J."/>
            <person name="Ramirez L."/>
            <person name="Alfaro M."/>
            <person name="Sun H."/>
            <person name="Tritt A."/>
            <person name="Yoshinaga Y."/>
            <person name="Zwiers L.-H."/>
            <person name="Turgeon B."/>
            <person name="Goodwin S."/>
            <person name="Spatafora J."/>
            <person name="Crous P."/>
            <person name="Grigoriev I."/>
        </authorList>
    </citation>
    <scope>NUCLEOTIDE SEQUENCE</scope>
    <source>
        <strain evidence="1">CBS 122681</strain>
    </source>
</reference>
<dbReference type="PROSITE" id="PS51257">
    <property type="entry name" value="PROKAR_LIPOPROTEIN"/>
    <property type="match status" value="1"/>
</dbReference>
<dbReference type="AlphaFoldDB" id="A0A6A6TQV1"/>
<evidence type="ECO:0000313" key="2">
    <source>
        <dbReference type="Proteomes" id="UP000799324"/>
    </source>
</evidence>
<accession>A0A6A6TQV1</accession>
<dbReference type="Proteomes" id="UP000799324">
    <property type="component" value="Unassembled WGS sequence"/>
</dbReference>
<protein>
    <submittedName>
        <fullName evidence="1">Uncharacterized protein</fullName>
    </submittedName>
</protein>
<name>A0A6A6TQV1_9PLEO</name>
<keyword evidence="2" id="KW-1185">Reference proteome</keyword>